<dbReference type="STRING" id="451379.A0A0N5A8Y2"/>
<protein>
    <submittedName>
        <fullName evidence="3">Group XV phospholipase A2</fullName>
    </submittedName>
</protein>
<proteinExistence type="predicted"/>
<name>A0A0N5A8Y2_9BILA</name>
<reference evidence="3" key="1">
    <citation type="submission" date="2017-02" db="UniProtKB">
        <authorList>
            <consortium name="WormBaseParasite"/>
        </authorList>
    </citation>
    <scope>IDENTIFICATION</scope>
</reference>
<accession>A0A0N5A8Y2</accession>
<keyword evidence="2" id="KW-1185">Reference proteome</keyword>
<evidence type="ECO:0000256" key="1">
    <source>
        <dbReference type="SAM" id="SignalP"/>
    </source>
</evidence>
<dbReference type="InterPro" id="IPR003386">
    <property type="entry name" value="LACT/PDAT_acylTrfase"/>
</dbReference>
<dbReference type="Gene3D" id="3.40.50.1820">
    <property type="entry name" value="alpha/beta hydrolase"/>
    <property type="match status" value="1"/>
</dbReference>
<keyword evidence="1" id="KW-0732">Signal</keyword>
<dbReference type="InterPro" id="IPR029058">
    <property type="entry name" value="AB_hydrolase_fold"/>
</dbReference>
<dbReference type="AlphaFoldDB" id="A0A0N5A8Y2"/>
<dbReference type="GO" id="GO:0008374">
    <property type="term" value="F:O-acyltransferase activity"/>
    <property type="evidence" value="ECO:0007669"/>
    <property type="project" value="InterPro"/>
</dbReference>
<feature type="chain" id="PRO_5005893063" evidence="1">
    <location>
        <begin position="21"/>
        <end position="389"/>
    </location>
</feature>
<dbReference type="GO" id="GO:0006629">
    <property type="term" value="P:lipid metabolic process"/>
    <property type="evidence" value="ECO:0007669"/>
    <property type="project" value="InterPro"/>
</dbReference>
<evidence type="ECO:0000313" key="3">
    <source>
        <dbReference type="WBParaSite" id="SMUV_0000054501-mRNA-1"/>
    </source>
</evidence>
<feature type="signal peptide" evidence="1">
    <location>
        <begin position="1"/>
        <end position="20"/>
    </location>
</feature>
<dbReference type="WBParaSite" id="SMUV_0000054501-mRNA-1">
    <property type="protein sequence ID" value="SMUV_0000054501-mRNA-1"/>
    <property type="gene ID" value="SMUV_0000054501"/>
</dbReference>
<dbReference type="Pfam" id="PF02450">
    <property type="entry name" value="LCAT"/>
    <property type="match status" value="1"/>
</dbReference>
<dbReference type="PANTHER" id="PTHR11440">
    <property type="entry name" value="LECITHIN-CHOLESTEROL ACYLTRANSFERASE-RELATED"/>
    <property type="match status" value="1"/>
</dbReference>
<dbReference type="SUPFAM" id="SSF53474">
    <property type="entry name" value="alpha/beta-Hydrolases"/>
    <property type="match status" value="1"/>
</dbReference>
<evidence type="ECO:0000313" key="2">
    <source>
        <dbReference type="Proteomes" id="UP000046393"/>
    </source>
</evidence>
<sequence length="389" mass="44887">MFRILLFIATLITLSEFGSCRISWKNLKDKTPTSGRPVVLVPGDGGSEIEAKLTGKPYVVHYTCSKFTKEYFDLWLNLENFFPLALDCWADNMKLVYNHSDGTTRNMPGVETRIPGFGTTETVEWLDKSKTSVGRYFTDIVEALVSWGYRRGKDVIGAPFDWRKAPNEHMEYFDKLKATIEELYRNNGNKRVVVIGHSMGNPFMLYFYHKHVTQIWKDKFIEAHVSIAGAWGGAMQIIRLFASGYNMNHYRIILPPSRLREMQRSFTSSAFLFPSYNVWNNTEIIGRTIAKNYTLQNVQEFFNDINYADGYYQYLQTGFLLENLEPPRVRVYCIYGYGIDTPEAFFWKKGYFPDYQPTTTYGDGDGTVNRRSLEACAKWMGNNGAKKVN</sequence>
<dbReference type="Proteomes" id="UP000046393">
    <property type="component" value="Unplaced"/>
</dbReference>
<organism evidence="2 3">
    <name type="scientific">Syphacia muris</name>
    <dbReference type="NCBI Taxonomy" id="451379"/>
    <lineage>
        <taxon>Eukaryota</taxon>
        <taxon>Metazoa</taxon>
        <taxon>Ecdysozoa</taxon>
        <taxon>Nematoda</taxon>
        <taxon>Chromadorea</taxon>
        <taxon>Rhabditida</taxon>
        <taxon>Spirurina</taxon>
        <taxon>Oxyuridomorpha</taxon>
        <taxon>Oxyuroidea</taxon>
        <taxon>Oxyuridae</taxon>
        <taxon>Syphacia</taxon>
    </lineage>
</organism>